<dbReference type="AlphaFoldDB" id="A0AAD8T261"/>
<evidence type="ECO:0000259" key="3">
    <source>
        <dbReference type="Pfam" id="PF03732"/>
    </source>
</evidence>
<feature type="region of interest" description="Disordered" evidence="1">
    <location>
        <begin position="493"/>
        <end position="523"/>
    </location>
</feature>
<feature type="domain" description="Retrotransposon gag" evidence="3">
    <location>
        <begin position="44"/>
        <end position="132"/>
    </location>
</feature>
<feature type="region of interest" description="Disordered" evidence="1">
    <location>
        <begin position="346"/>
        <end position="395"/>
    </location>
</feature>
<organism evidence="4 5">
    <name type="scientific">Lolium multiflorum</name>
    <name type="common">Italian ryegrass</name>
    <name type="synonym">Lolium perenne subsp. multiflorum</name>
    <dbReference type="NCBI Taxonomy" id="4521"/>
    <lineage>
        <taxon>Eukaryota</taxon>
        <taxon>Viridiplantae</taxon>
        <taxon>Streptophyta</taxon>
        <taxon>Embryophyta</taxon>
        <taxon>Tracheophyta</taxon>
        <taxon>Spermatophyta</taxon>
        <taxon>Magnoliopsida</taxon>
        <taxon>Liliopsida</taxon>
        <taxon>Poales</taxon>
        <taxon>Poaceae</taxon>
        <taxon>BOP clade</taxon>
        <taxon>Pooideae</taxon>
        <taxon>Poodae</taxon>
        <taxon>Poeae</taxon>
        <taxon>Poeae Chloroplast Group 2 (Poeae type)</taxon>
        <taxon>Loliodinae</taxon>
        <taxon>Loliinae</taxon>
        <taxon>Lolium</taxon>
    </lineage>
</organism>
<keyword evidence="5" id="KW-1185">Reference proteome</keyword>
<keyword evidence="2" id="KW-0472">Membrane</keyword>
<sequence>MMPKRKAIGYTKPYPNEYELIPLPPKYRLPDFTKFSGSDGSSSIEHSLTGSAFGWYTSLPPNSIQTGKLEERFHEQYHSEASEAGIADLAQVRQKRGETVSEYIQRFRTVRNRCYSVHVSEKEAVELAVVGLSSSIKEVASQADYPSLAHMVQKLSAYEQRHPDIYQDKFKRVVTMVDAGEDEGPTGEREVAELSGLELQPRTCKWVKPPGPPRGFDFDVTKTEQIFDLLLAEKHIKVPEGHKFPTVQELNGKPYCKWHNTFTHTTNDCRVWRQQIQVAIENGRLIFNHPNLRAVTALVVAFAAAVGAAPGGLVIAPMAADRALIVFIFSDSVILVVSKSLRLPGQGQNRLAGGSSEELSSSSSSSSPCSPSSPEEVKSQEKLSSSLSSTGSPMAETEVTLPVGRGFVILGPYEGVMILFVPLRWGEDVAGEGSRKRKREEEEPVPPPIQELEHVPPPIQEEEVAVPPPIQEEEDPLPAPAVPAPVVPAPGVAAPPFPAPYEQLEDSDGSLEYDSQDSSESVDSRNIGSFWTKLLKKLDDGDLPFKKRGRYFCPWHKVKPRDGMLDSLRQHCEELARTGTSKQIRAEHQGLLMVLANEDA</sequence>
<protein>
    <recommendedName>
        <fullName evidence="3">Retrotransposon gag domain-containing protein</fullName>
    </recommendedName>
</protein>
<comment type="caution">
    <text evidence="4">The sequence shown here is derived from an EMBL/GenBank/DDBJ whole genome shotgun (WGS) entry which is preliminary data.</text>
</comment>
<feature type="compositionally biased region" description="Low complexity" evidence="1">
    <location>
        <begin position="355"/>
        <end position="374"/>
    </location>
</feature>
<feature type="transmembrane region" description="Helical" evidence="2">
    <location>
        <begin position="294"/>
        <end position="316"/>
    </location>
</feature>
<evidence type="ECO:0000256" key="2">
    <source>
        <dbReference type="SAM" id="Phobius"/>
    </source>
</evidence>
<dbReference type="PANTHER" id="PTHR33223">
    <property type="entry name" value="CCHC-TYPE DOMAIN-CONTAINING PROTEIN"/>
    <property type="match status" value="1"/>
</dbReference>
<reference evidence="4" key="1">
    <citation type="submission" date="2023-07" db="EMBL/GenBank/DDBJ databases">
        <title>A chromosome-level genome assembly of Lolium multiflorum.</title>
        <authorList>
            <person name="Chen Y."/>
            <person name="Copetti D."/>
            <person name="Kolliker R."/>
            <person name="Studer B."/>
        </authorList>
    </citation>
    <scope>NUCLEOTIDE SEQUENCE</scope>
    <source>
        <strain evidence="4">02402/16</strain>
        <tissue evidence="4">Leaf</tissue>
    </source>
</reference>
<dbReference type="PANTHER" id="PTHR33223:SF11">
    <property type="entry name" value="ELEMENT PROTEIN, PUTATIVE-RELATED"/>
    <property type="match status" value="1"/>
</dbReference>
<dbReference type="Pfam" id="PF03732">
    <property type="entry name" value="Retrotrans_gag"/>
    <property type="match status" value="1"/>
</dbReference>
<gene>
    <name evidence="4" type="ORF">QYE76_056736</name>
</gene>
<keyword evidence="2" id="KW-1133">Transmembrane helix</keyword>
<feature type="region of interest" description="Disordered" evidence="1">
    <location>
        <begin position="431"/>
        <end position="458"/>
    </location>
</feature>
<feature type="compositionally biased region" description="Pro residues" evidence="1">
    <location>
        <begin position="445"/>
        <end position="458"/>
    </location>
</feature>
<name>A0AAD8T261_LOLMU</name>
<evidence type="ECO:0000256" key="1">
    <source>
        <dbReference type="SAM" id="MobiDB-lite"/>
    </source>
</evidence>
<keyword evidence="2" id="KW-0812">Transmembrane</keyword>
<dbReference type="InterPro" id="IPR005162">
    <property type="entry name" value="Retrotrans_gag_dom"/>
</dbReference>
<accession>A0AAD8T261</accession>
<evidence type="ECO:0000313" key="5">
    <source>
        <dbReference type="Proteomes" id="UP001231189"/>
    </source>
</evidence>
<dbReference type="EMBL" id="JAUUTY010000003">
    <property type="protein sequence ID" value="KAK1668577.1"/>
    <property type="molecule type" value="Genomic_DNA"/>
</dbReference>
<feature type="compositionally biased region" description="Acidic residues" evidence="1">
    <location>
        <begin position="503"/>
        <end position="517"/>
    </location>
</feature>
<evidence type="ECO:0000313" key="4">
    <source>
        <dbReference type="EMBL" id="KAK1668577.1"/>
    </source>
</evidence>
<dbReference type="Proteomes" id="UP001231189">
    <property type="component" value="Unassembled WGS sequence"/>
</dbReference>
<proteinExistence type="predicted"/>